<sequence length="977" mass="107606">MAGDATSSSQKLSLTDSPANLKEAIDWVLRVTGKDGKSLNDDDCICGLAAAVCDLLDGVDMSHLGDLAVGGNLNIASLLSTVQGIRGTKTVRNLIEGLGKGLAKFIGWNESAHTNGGTSVDGSGIGQQNSSAEKTGYSSAYNNKNNTNCTWSKLKGGTPDRGKCARIFMGCIPLLFNGLAYLFWLCHGDGKRWNGMTIDGSSFLFLGYVMTCLGYDTKQLTKTSGSDVVVKCLTIFDDCKSKVGASYGEFLQIVYEKSRSEIATINNGQDQNLNTDHHLTILHILSTGYFRSVQRSIQENAATQTQQTSSAPKEPREPRTIREILYWLSALPYSPIYQELIQKMTEMIKRNSGEDSSMKFIGDGDNSFTIDKESIVFYLMAGCIYTPMVILSLEGSFSSDATGSASPQGTSASTPIHDLYANECFKFGFPSRATAAYSLLSDCVMALFYQLYFLKEHCIGLPWRAHGWGDCRFGYEANYAEVRSWICVADDLFLYGNNEKIEGRRIAEHRKKHMEKCGKQRTSGGFPSPLQAFLCDCLPVFTCDDVYDKFVKANGKSDTIDYPPIASHIDHRTQGQYCPIPMGYRKFYEKNKVDADSWVGYRISSILYHYSNTKIKDSCLYHLVRCIIALTGNSPHVIGTLWGYFCGFGDVYAGSSAPGGKKELEESFKKQINEWCLVKPTTGDGTTYDIGKAATLWKGGQHDAKSAGQNVEHSKGLLDTMVSCKETATHTSCGLYLDTLGGSIYKTLSIKYSTVYLSWILYLTEGFHQGLEQLQSEFKNINCSKAGCVSHSGAGSGQCGFGGECKEGNHGTKLDNAKGNCTCESIVCCAGVLPVLFKYGFTYENPLNLAGLAVEDTTQSANKNTKTLRKCDQFATQLESVVSSPYYIALLKSINAFLYWLRLPFLTVSTLAWALCLVYLLWAVLVPLDWLHFRSHLMLPGCHWLDGQGLWFKISKVVVIKDTDLDYSPLGSVDFFR</sequence>
<dbReference type="RefSeq" id="XP_001611438.1">
    <property type="nucleotide sequence ID" value="XM_001611388.1"/>
</dbReference>
<keyword evidence="1" id="KW-1133">Transmembrane helix</keyword>
<keyword evidence="1" id="KW-0472">Membrane</keyword>
<comment type="caution">
    <text evidence="2">The sequence shown here is derived from an EMBL/GenBank/DDBJ whole genome shotgun (WGS) entry which is preliminary data.</text>
</comment>
<dbReference type="Pfam" id="PF12785">
    <property type="entry name" value="VESA1_N"/>
    <property type="match status" value="2"/>
</dbReference>
<dbReference type="VEuPathDB" id="PiroplasmaDB:BBOV_III003060"/>
<dbReference type="Proteomes" id="UP000002173">
    <property type="component" value="Unassembled WGS sequence"/>
</dbReference>
<dbReference type="EMBL" id="AAXT01000001">
    <property type="protein sequence ID" value="EDO07870.1"/>
    <property type="molecule type" value="Genomic_DNA"/>
</dbReference>
<dbReference type="GeneID" id="5479686"/>
<accession>A7AMT6</accession>
<keyword evidence="1" id="KW-0812">Transmembrane</keyword>
<dbReference type="KEGG" id="bbo:BBOV_III003060"/>
<proteinExistence type="predicted"/>
<dbReference type="InterPro" id="IPR024751">
    <property type="entry name" value="VESA1"/>
</dbReference>
<dbReference type="InParanoid" id="A7AMT6"/>
<evidence type="ECO:0000256" key="1">
    <source>
        <dbReference type="SAM" id="Phobius"/>
    </source>
</evidence>
<evidence type="ECO:0000313" key="2">
    <source>
        <dbReference type="EMBL" id="EDO07870.1"/>
    </source>
</evidence>
<reference evidence="3" key="3">
    <citation type="journal article" date="2021" name="Int. J. Parasitol.">
        <title>Comparative analysis of gene expression between Babesia bovis blood stages and kinetes allowed by improved genome annotation.</title>
        <authorList>
            <person name="Ueti M.W."/>
            <person name="Johnson W.C."/>
            <person name="Kappmeyer L.S."/>
            <person name="Herndon D.R."/>
            <person name="Mousel M.R."/>
            <person name="Reif K.E."/>
            <person name="Taus N.S."/>
            <person name="Ifeonu O.O."/>
            <person name="Silva J.C."/>
            <person name="Suarez C.E."/>
            <person name="Brayton K.A."/>
        </authorList>
    </citation>
    <scope>NUCLEOTIDE SEQUENCE [LARGE SCALE GENOMIC DNA]</scope>
</reference>
<organism evidence="2 3">
    <name type="scientific">Babesia bovis</name>
    <dbReference type="NCBI Taxonomy" id="5865"/>
    <lineage>
        <taxon>Eukaryota</taxon>
        <taxon>Sar</taxon>
        <taxon>Alveolata</taxon>
        <taxon>Apicomplexa</taxon>
        <taxon>Aconoidasida</taxon>
        <taxon>Piroplasmida</taxon>
        <taxon>Babesiidae</taxon>
        <taxon>Babesia</taxon>
    </lineage>
</organism>
<reference evidence="3" key="2">
    <citation type="journal article" date="2020" name="Data Brief">
        <title>Transcriptome dataset of Babesia bovis life stages within vertebrate and invertebrate hosts.</title>
        <authorList>
            <person name="Ueti M.W."/>
            <person name="Johnson W.C."/>
            <person name="Kappmeyer L.S."/>
            <person name="Herndon D.R."/>
            <person name="Mousel M.R."/>
            <person name="Reif K.E."/>
            <person name="Taus N.S."/>
            <person name="Ifeonu O.O."/>
            <person name="Silva J.C."/>
            <person name="Suarez C.E."/>
            <person name="Brayton K.A."/>
        </authorList>
    </citation>
    <scope>NUCLEOTIDE SEQUENCE [LARGE SCALE GENOMIC DNA]</scope>
</reference>
<dbReference type="AlphaFoldDB" id="A7AMT6"/>
<evidence type="ECO:0000313" key="3">
    <source>
        <dbReference type="Proteomes" id="UP000002173"/>
    </source>
</evidence>
<keyword evidence="3" id="KW-1185">Reference proteome</keyword>
<name>A7AMT6_BABBO</name>
<feature type="transmembrane region" description="Helical" evidence="1">
    <location>
        <begin position="911"/>
        <end position="931"/>
    </location>
</feature>
<gene>
    <name evidence="2" type="ORF">BBOV_III003060</name>
</gene>
<reference evidence="2 3" key="1">
    <citation type="journal article" date="2007" name="PLoS Pathog.">
        <title>Genome sequence of Babesia bovis and comparative analysis of apicomplexan hemoprotozoa.</title>
        <authorList>
            <person name="Brayton K.A."/>
            <person name="Lau A.O.T."/>
            <person name="Herndon D.R."/>
            <person name="Hannick L."/>
            <person name="Kappmeyer L.S."/>
            <person name="Berens S.J."/>
            <person name="Bidwell S.L."/>
            <person name="Brown W.C."/>
            <person name="Crabtree J."/>
            <person name="Fadrosh D."/>
            <person name="Feldblum T."/>
            <person name="Forberger H.A."/>
            <person name="Haas B.J."/>
            <person name="Howell J.M."/>
            <person name="Khouri H."/>
            <person name="Koo H."/>
            <person name="Mann D.J."/>
            <person name="Norimine J."/>
            <person name="Paulsen I.T."/>
            <person name="Radune D."/>
            <person name="Ren Q."/>
            <person name="Smith R.K. Jr."/>
            <person name="Suarez C.E."/>
            <person name="White O."/>
            <person name="Wortman J.R."/>
            <person name="Knowles D.P. Jr."/>
            <person name="McElwain T.F."/>
            <person name="Nene V.M."/>
        </authorList>
    </citation>
    <scope>NUCLEOTIDE SEQUENCE [LARGE SCALE GENOMIC DNA]</scope>
    <source>
        <strain evidence="2">T2Bo</strain>
    </source>
</reference>
<protein>
    <submittedName>
        <fullName evidence="2">Variant erythrocyte surface antigen-1 family protein</fullName>
    </submittedName>
</protein>